<dbReference type="AlphaFoldDB" id="B8B141"/>
<dbReference type="Proteomes" id="UP000007015">
    <property type="component" value="Chromosome 6"/>
</dbReference>
<dbReference type="Gramene" id="BGIOSGA021348-TA">
    <property type="protein sequence ID" value="BGIOSGA021348-PA"/>
    <property type="gene ID" value="BGIOSGA021348"/>
</dbReference>
<dbReference type="EMBL" id="CM000131">
    <property type="protein sequence ID" value="EEC80491.1"/>
    <property type="molecule type" value="Genomic_DNA"/>
</dbReference>
<dbReference type="HOGENOM" id="CLU_1725321_0_0_1"/>
<evidence type="ECO:0000313" key="3">
    <source>
        <dbReference type="EMBL" id="EEC80491.1"/>
    </source>
</evidence>
<feature type="compositionally biased region" description="Polar residues" evidence="1">
    <location>
        <begin position="71"/>
        <end position="80"/>
    </location>
</feature>
<evidence type="ECO:0000313" key="4">
    <source>
        <dbReference type="Proteomes" id="UP000007015"/>
    </source>
</evidence>
<evidence type="ECO:0000256" key="1">
    <source>
        <dbReference type="SAM" id="MobiDB-lite"/>
    </source>
</evidence>
<name>B8B141_ORYSI</name>
<feature type="compositionally biased region" description="Basic and acidic residues" evidence="1">
    <location>
        <begin position="81"/>
        <end position="92"/>
    </location>
</feature>
<evidence type="ECO:0000259" key="2">
    <source>
        <dbReference type="Pfam" id="PF05754"/>
    </source>
</evidence>
<accession>B8B141</accession>
<feature type="domain" description="DUF834" evidence="2">
    <location>
        <begin position="105"/>
        <end position="149"/>
    </location>
</feature>
<reference evidence="3 4" key="1">
    <citation type="journal article" date="2005" name="PLoS Biol.">
        <title>The genomes of Oryza sativa: a history of duplications.</title>
        <authorList>
            <person name="Yu J."/>
            <person name="Wang J."/>
            <person name="Lin W."/>
            <person name="Li S."/>
            <person name="Li H."/>
            <person name="Zhou J."/>
            <person name="Ni P."/>
            <person name="Dong W."/>
            <person name="Hu S."/>
            <person name="Zeng C."/>
            <person name="Zhang J."/>
            <person name="Zhang Y."/>
            <person name="Li R."/>
            <person name="Xu Z."/>
            <person name="Li S."/>
            <person name="Li X."/>
            <person name="Zheng H."/>
            <person name="Cong L."/>
            <person name="Lin L."/>
            <person name="Yin J."/>
            <person name="Geng J."/>
            <person name="Li G."/>
            <person name="Shi J."/>
            <person name="Liu J."/>
            <person name="Lv H."/>
            <person name="Li J."/>
            <person name="Wang J."/>
            <person name="Deng Y."/>
            <person name="Ran L."/>
            <person name="Shi X."/>
            <person name="Wang X."/>
            <person name="Wu Q."/>
            <person name="Li C."/>
            <person name="Ren X."/>
            <person name="Wang J."/>
            <person name="Wang X."/>
            <person name="Li D."/>
            <person name="Liu D."/>
            <person name="Zhang X."/>
            <person name="Ji Z."/>
            <person name="Zhao W."/>
            <person name="Sun Y."/>
            <person name="Zhang Z."/>
            <person name="Bao J."/>
            <person name="Han Y."/>
            <person name="Dong L."/>
            <person name="Ji J."/>
            <person name="Chen P."/>
            <person name="Wu S."/>
            <person name="Liu J."/>
            <person name="Xiao Y."/>
            <person name="Bu D."/>
            <person name="Tan J."/>
            <person name="Yang L."/>
            <person name="Ye C."/>
            <person name="Zhang J."/>
            <person name="Xu J."/>
            <person name="Zhou Y."/>
            <person name="Yu Y."/>
            <person name="Zhang B."/>
            <person name="Zhuang S."/>
            <person name="Wei H."/>
            <person name="Liu B."/>
            <person name="Lei M."/>
            <person name="Yu H."/>
            <person name="Li Y."/>
            <person name="Xu H."/>
            <person name="Wei S."/>
            <person name="He X."/>
            <person name="Fang L."/>
            <person name="Zhang Z."/>
            <person name="Zhang Y."/>
            <person name="Huang X."/>
            <person name="Su Z."/>
            <person name="Tong W."/>
            <person name="Li J."/>
            <person name="Tong Z."/>
            <person name="Li S."/>
            <person name="Ye J."/>
            <person name="Wang L."/>
            <person name="Fang L."/>
            <person name="Lei T."/>
            <person name="Chen C."/>
            <person name="Chen H."/>
            <person name="Xu Z."/>
            <person name="Li H."/>
            <person name="Huang H."/>
            <person name="Zhang F."/>
            <person name="Xu H."/>
            <person name="Li N."/>
            <person name="Zhao C."/>
            <person name="Li S."/>
            <person name="Dong L."/>
            <person name="Huang Y."/>
            <person name="Li L."/>
            <person name="Xi Y."/>
            <person name="Qi Q."/>
            <person name="Li W."/>
            <person name="Zhang B."/>
            <person name="Hu W."/>
            <person name="Zhang Y."/>
            <person name="Tian X."/>
            <person name="Jiao Y."/>
            <person name="Liang X."/>
            <person name="Jin J."/>
            <person name="Gao L."/>
            <person name="Zheng W."/>
            <person name="Hao B."/>
            <person name="Liu S."/>
            <person name="Wang W."/>
            <person name="Yuan L."/>
            <person name="Cao M."/>
            <person name="McDermott J."/>
            <person name="Samudrala R."/>
            <person name="Wang J."/>
            <person name="Wong G.K."/>
            <person name="Yang H."/>
        </authorList>
    </citation>
    <scope>NUCLEOTIDE SEQUENCE [LARGE SCALE GENOMIC DNA]</scope>
    <source>
        <strain evidence="4">cv. 93-11</strain>
    </source>
</reference>
<keyword evidence="4" id="KW-1185">Reference proteome</keyword>
<proteinExistence type="predicted"/>
<dbReference type="Pfam" id="PF05754">
    <property type="entry name" value="DUF834"/>
    <property type="match status" value="1"/>
</dbReference>
<gene>
    <name evidence="3" type="ORF">OsI_22735</name>
</gene>
<sequence>MEQQLGELMTAMTSIQKQNKAIRISVGSIEEIKPMVVELAEWKPTIEKAVAELRDEVGDIRAQLEKMVKQPASSPNQVKSESVKPDPVKPEEMAPLLPTLPRAKRLPERTVWEDGDDSVLVNFGGGEVADGLLLDAAMPMVMTATSNDDWNQ</sequence>
<dbReference type="InterPro" id="IPR008552">
    <property type="entry name" value="DUF834"/>
</dbReference>
<feature type="region of interest" description="Disordered" evidence="1">
    <location>
        <begin position="67"/>
        <end position="101"/>
    </location>
</feature>
<organism evidence="3 4">
    <name type="scientific">Oryza sativa subsp. indica</name>
    <name type="common">Rice</name>
    <dbReference type="NCBI Taxonomy" id="39946"/>
    <lineage>
        <taxon>Eukaryota</taxon>
        <taxon>Viridiplantae</taxon>
        <taxon>Streptophyta</taxon>
        <taxon>Embryophyta</taxon>
        <taxon>Tracheophyta</taxon>
        <taxon>Spermatophyta</taxon>
        <taxon>Magnoliopsida</taxon>
        <taxon>Liliopsida</taxon>
        <taxon>Poales</taxon>
        <taxon>Poaceae</taxon>
        <taxon>BOP clade</taxon>
        <taxon>Oryzoideae</taxon>
        <taxon>Oryzeae</taxon>
        <taxon>Oryzinae</taxon>
        <taxon>Oryza</taxon>
        <taxon>Oryza sativa</taxon>
    </lineage>
</organism>
<protein>
    <recommendedName>
        <fullName evidence="2">DUF834 domain-containing protein</fullName>
    </recommendedName>
</protein>